<dbReference type="Gene3D" id="2.40.70.10">
    <property type="entry name" value="Acid Proteases"/>
    <property type="match status" value="2"/>
</dbReference>
<dbReference type="AlphaFoldDB" id="A0AAJ0HKP2"/>
<proteinExistence type="inferred from homology"/>
<evidence type="ECO:0000256" key="3">
    <source>
        <dbReference type="ARBA" id="ARBA00022729"/>
    </source>
</evidence>
<dbReference type="Pfam" id="PF00026">
    <property type="entry name" value="Asp"/>
    <property type="match status" value="1"/>
</dbReference>
<dbReference type="PANTHER" id="PTHR47965">
    <property type="entry name" value="ASPARTYL PROTEASE-RELATED"/>
    <property type="match status" value="1"/>
</dbReference>
<dbReference type="GO" id="GO:0006508">
    <property type="term" value="P:proteolysis"/>
    <property type="evidence" value="ECO:0007669"/>
    <property type="project" value="UniProtKB-KW"/>
</dbReference>
<dbReference type="CDD" id="cd05471">
    <property type="entry name" value="pepsin_like"/>
    <property type="match status" value="1"/>
</dbReference>
<dbReference type="InterPro" id="IPR001969">
    <property type="entry name" value="Aspartic_peptidase_AS"/>
</dbReference>
<evidence type="ECO:0000256" key="4">
    <source>
        <dbReference type="ARBA" id="ARBA00022750"/>
    </source>
</evidence>
<sequence>MLKYFLSSLGLLVLSLAPSHAIPTPQDAVSVIPTDNFLALAARTTSSQLNTRQTTKVFEDPNQIGYSVEMEIGGMPFTLLVDTGSGTTWVTPPDGQYTCIQLSDNSECTVGTRHLTVTSAELSPGNPLGSFNIPYKGGGEASGYYVDRPLQLAPGLTVAHQAIGVATSFKQDALSGSPSWMDGLLGLGPWIDYPSPFFSILSSLKIKQFGLALFGDADTDSKASNGGLLSFSGYPSGLNITSSWVTMPLIWKLPYSYWYTIEPDSYVINGNKVSNQGVPVIVDSGTTYTRVPRAVAAELYKLLPGTGSSDPLEACGSSPGPNEKCLADGLQLWKIPCDAKMPAFGVVLGGMEFQFQADNLNAVNGNWCFCSVGPIGSADETGVLGFSFWKNDIVVVHDWTNAEKPKLIMATYEDPEK</sequence>
<keyword evidence="10" id="KW-1185">Reference proteome</keyword>
<evidence type="ECO:0000256" key="2">
    <source>
        <dbReference type="ARBA" id="ARBA00022670"/>
    </source>
</evidence>
<evidence type="ECO:0000313" key="9">
    <source>
        <dbReference type="EMBL" id="KAK3356389.1"/>
    </source>
</evidence>
<dbReference type="GO" id="GO:0004190">
    <property type="term" value="F:aspartic-type endopeptidase activity"/>
    <property type="evidence" value="ECO:0007669"/>
    <property type="project" value="UniProtKB-KW"/>
</dbReference>
<evidence type="ECO:0000256" key="6">
    <source>
        <dbReference type="ARBA" id="ARBA00023145"/>
    </source>
</evidence>
<dbReference type="InterPro" id="IPR001461">
    <property type="entry name" value="Aspartic_peptidase_A1"/>
</dbReference>
<dbReference type="EMBL" id="JAUIQD010000003">
    <property type="protein sequence ID" value="KAK3356389.1"/>
    <property type="molecule type" value="Genomic_DNA"/>
</dbReference>
<feature type="chain" id="PRO_5042543517" evidence="7">
    <location>
        <begin position="22"/>
        <end position="417"/>
    </location>
</feature>
<dbReference type="Proteomes" id="UP001275084">
    <property type="component" value="Unassembled WGS sequence"/>
</dbReference>
<feature type="domain" description="Peptidase A1" evidence="8">
    <location>
        <begin position="66"/>
        <end position="410"/>
    </location>
</feature>
<keyword evidence="5" id="KW-0378">Hydrolase</keyword>
<evidence type="ECO:0000256" key="7">
    <source>
        <dbReference type="SAM" id="SignalP"/>
    </source>
</evidence>
<feature type="signal peptide" evidence="7">
    <location>
        <begin position="1"/>
        <end position="21"/>
    </location>
</feature>
<comment type="caution">
    <text evidence="9">The sequence shown here is derived from an EMBL/GenBank/DDBJ whole genome shotgun (WGS) entry which is preliminary data.</text>
</comment>
<protein>
    <submittedName>
        <fullName evidence="9">Aspartic peptidase domain-containing protein</fullName>
    </submittedName>
</protein>
<evidence type="ECO:0000256" key="1">
    <source>
        <dbReference type="ARBA" id="ARBA00007447"/>
    </source>
</evidence>
<reference evidence="9" key="1">
    <citation type="journal article" date="2023" name="Mol. Phylogenet. Evol.">
        <title>Genome-scale phylogeny and comparative genomics of the fungal order Sordariales.</title>
        <authorList>
            <person name="Hensen N."/>
            <person name="Bonometti L."/>
            <person name="Westerberg I."/>
            <person name="Brannstrom I.O."/>
            <person name="Guillou S."/>
            <person name="Cros-Aarteil S."/>
            <person name="Calhoun S."/>
            <person name="Haridas S."/>
            <person name="Kuo A."/>
            <person name="Mondo S."/>
            <person name="Pangilinan J."/>
            <person name="Riley R."/>
            <person name="LaButti K."/>
            <person name="Andreopoulos B."/>
            <person name="Lipzen A."/>
            <person name="Chen C."/>
            <person name="Yan M."/>
            <person name="Daum C."/>
            <person name="Ng V."/>
            <person name="Clum A."/>
            <person name="Steindorff A."/>
            <person name="Ohm R.A."/>
            <person name="Martin F."/>
            <person name="Silar P."/>
            <person name="Natvig D.O."/>
            <person name="Lalanne C."/>
            <person name="Gautier V."/>
            <person name="Ament-Velasquez S.L."/>
            <person name="Kruys A."/>
            <person name="Hutchinson M.I."/>
            <person name="Powell A.J."/>
            <person name="Barry K."/>
            <person name="Miller A.N."/>
            <person name="Grigoriev I.V."/>
            <person name="Debuchy R."/>
            <person name="Gladieux P."/>
            <person name="Hiltunen Thoren M."/>
            <person name="Johannesson H."/>
        </authorList>
    </citation>
    <scope>NUCLEOTIDE SEQUENCE</scope>
    <source>
        <strain evidence="9">CBS 955.72</strain>
    </source>
</reference>
<dbReference type="InterPro" id="IPR034164">
    <property type="entry name" value="Pepsin-like_dom"/>
</dbReference>
<dbReference type="InterPro" id="IPR033121">
    <property type="entry name" value="PEPTIDASE_A1"/>
</dbReference>
<keyword evidence="3 7" id="KW-0732">Signal</keyword>
<organism evidence="9 10">
    <name type="scientific">Lasiosphaeria hispida</name>
    <dbReference type="NCBI Taxonomy" id="260671"/>
    <lineage>
        <taxon>Eukaryota</taxon>
        <taxon>Fungi</taxon>
        <taxon>Dikarya</taxon>
        <taxon>Ascomycota</taxon>
        <taxon>Pezizomycotina</taxon>
        <taxon>Sordariomycetes</taxon>
        <taxon>Sordariomycetidae</taxon>
        <taxon>Sordariales</taxon>
        <taxon>Lasiosphaeriaceae</taxon>
        <taxon>Lasiosphaeria</taxon>
    </lineage>
</organism>
<name>A0AAJ0HKP2_9PEZI</name>
<comment type="similarity">
    <text evidence="1">Belongs to the peptidase A1 family.</text>
</comment>
<evidence type="ECO:0000256" key="5">
    <source>
        <dbReference type="ARBA" id="ARBA00022801"/>
    </source>
</evidence>
<keyword evidence="6" id="KW-0865">Zymogen</keyword>
<dbReference type="SUPFAM" id="SSF50630">
    <property type="entry name" value="Acid proteases"/>
    <property type="match status" value="1"/>
</dbReference>
<dbReference type="PANTHER" id="PTHR47965:SF12">
    <property type="entry name" value="ASPARTIC PROTEINASE 3-RELATED"/>
    <property type="match status" value="1"/>
</dbReference>
<reference evidence="9" key="2">
    <citation type="submission" date="2023-06" db="EMBL/GenBank/DDBJ databases">
        <authorList>
            <consortium name="Lawrence Berkeley National Laboratory"/>
            <person name="Haridas S."/>
            <person name="Hensen N."/>
            <person name="Bonometti L."/>
            <person name="Westerberg I."/>
            <person name="Brannstrom I.O."/>
            <person name="Guillou S."/>
            <person name="Cros-Aarteil S."/>
            <person name="Calhoun S."/>
            <person name="Kuo A."/>
            <person name="Mondo S."/>
            <person name="Pangilinan J."/>
            <person name="Riley R."/>
            <person name="Labutti K."/>
            <person name="Andreopoulos B."/>
            <person name="Lipzen A."/>
            <person name="Chen C."/>
            <person name="Yanf M."/>
            <person name="Daum C."/>
            <person name="Ng V."/>
            <person name="Clum A."/>
            <person name="Steindorff A."/>
            <person name="Ohm R."/>
            <person name="Martin F."/>
            <person name="Silar P."/>
            <person name="Natvig D."/>
            <person name="Lalanne C."/>
            <person name="Gautier V."/>
            <person name="Ament-Velasquez S.L."/>
            <person name="Kruys A."/>
            <person name="Hutchinson M.I."/>
            <person name="Powell A.J."/>
            <person name="Barry K."/>
            <person name="Miller A.N."/>
            <person name="Grigoriev I.V."/>
            <person name="Debuchy R."/>
            <person name="Gladieux P."/>
            <person name="Thoren M.H."/>
            <person name="Johannesson H."/>
        </authorList>
    </citation>
    <scope>NUCLEOTIDE SEQUENCE</scope>
    <source>
        <strain evidence="9">CBS 955.72</strain>
    </source>
</reference>
<evidence type="ECO:0000259" key="8">
    <source>
        <dbReference type="PROSITE" id="PS51767"/>
    </source>
</evidence>
<evidence type="ECO:0000313" key="10">
    <source>
        <dbReference type="Proteomes" id="UP001275084"/>
    </source>
</evidence>
<accession>A0AAJ0HKP2</accession>
<keyword evidence="4" id="KW-0064">Aspartyl protease</keyword>
<keyword evidence="2" id="KW-0645">Protease</keyword>
<dbReference type="PROSITE" id="PS51767">
    <property type="entry name" value="PEPTIDASE_A1"/>
    <property type="match status" value="1"/>
</dbReference>
<dbReference type="PROSITE" id="PS00141">
    <property type="entry name" value="ASP_PROTEASE"/>
    <property type="match status" value="1"/>
</dbReference>
<gene>
    <name evidence="9" type="ORF">B0T25DRAFT_536666</name>
</gene>
<dbReference type="InterPro" id="IPR021109">
    <property type="entry name" value="Peptidase_aspartic_dom_sf"/>
</dbReference>